<gene>
    <name evidence="4" type="ORF">K4H28_11775</name>
</gene>
<feature type="domain" description="Gamma-butyrobetaine hydroxylase-like N-terminal" evidence="3">
    <location>
        <begin position="14"/>
        <end position="98"/>
    </location>
</feature>
<keyword evidence="2" id="KW-0408">Iron</keyword>
<proteinExistence type="predicted"/>
<reference evidence="4 5" key="1">
    <citation type="submission" date="2021-08" db="EMBL/GenBank/DDBJ databases">
        <title>complete genome sequencing of Deefgea sp. D25.</title>
        <authorList>
            <person name="Bae J.-W."/>
            <person name="Gim D.-H."/>
        </authorList>
    </citation>
    <scope>NUCLEOTIDE SEQUENCE [LARGE SCALE GENOMIC DNA]</scope>
    <source>
        <strain evidence="4 5">D25</strain>
    </source>
</reference>
<protein>
    <submittedName>
        <fullName evidence="4">DUF971 domain-containing protein</fullName>
    </submittedName>
</protein>
<dbReference type="Pfam" id="PF06155">
    <property type="entry name" value="GBBH-like_N"/>
    <property type="match status" value="1"/>
</dbReference>
<dbReference type="InterPro" id="IPR010376">
    <property type="entry name" value="GBBH-like_N"/>
</dbReference>
<keyword evidence="1" id="KW-0479">Metal-binding</keyword>
<sequence length="125" mass="13559">MAGLLPSTPQPTEIKLHQVSKILEIAYADGAQFKLPCEFLRVSSPSAEVRGHGVGNETLQVGKASVNIVAVEPVGNYAVKLVFDDGHDSGLFSWEYLYELGRDQDVLWAKYLAQLAAAGASRDKK</sequence>
<evidence type="ECO:0000313" key="4">
    <source>
        <dbReference type="EMBL" id="QZA76982.1"/>
    </source>
</evidence>
<dbReference type="EMBL" id="CP081150">
    <property type="protein sequence ID" value="QZA76982.1"/>
    <property type="molecule type" value="Genomic_DNA"/>
</dbReference>
<evidence type="ECO:0000256" key="1">
    <source>
        <dbReference type="ARBA" id="ARBA00022723"/>
    </source>
</evidence>
<dbReference type="PANTHER" id="PTHR35303">
    <property type="entry name" value="OS02G0197800 PROTEIN"/>
    <property type="match status" value="1"/>
</dbReference>
<keyword evidence="5" id="KW-1185">Reference proteome</keyword>
<evidence type="ECO:0000259" key="3">
    <source>
        <dbReference type="Pfam" id="PF06155"/>
    </source>
</evidence>
<dbReference type="Proteomes" id="UP000825679">
    <property type="component" value="Chromosome"/>
</dbReference>
<dbReference type="InterPro" id="IPR038492">
    <property type="entry name" value="GBBH-like_N_sf"/>
</dbReference>
<organism evidence="4 5">
    <name type="scientific">Deefgea tanakiae</name>
    <dbReference type="NCBI Taxonomy" id="2865840"/>
    <lineage>
        <taxon>Bacteria</taxon>
        <taxon>Pseudomonadati</taxon>
        <taxon>Pseudomonadota</taxon>
        <taxon>Betaproteobacteria</taxon>
        <taxon>Neisseriales</taxon>
        <taxon>Chitinibacteraceae</taxon>
        <taxon>Deefgea</taxon>
    </lineage>
</organism>
<evidence type="ECO:0000256" key="2">
    <source>
        <dbReference type="ARBA" id="ARBA00023004"/>
    </source>
</evidence>
<dbReference type="Gene3D" id="3.30.2020.30">
    <property type="match status" value="1"/>
</dbReference>
<evidence type="ECO:0000313" key="5">
    <source>
        <dbReference type="Proteomes" id="UP000825679"/>
    </source>
</evidence>
<accession>A0ABX8Z3W9</accession>
<dbReference type="PANTHER" id="PTHR35303:SF5">
    <property type="entry name" value="OS02G0197800 PROTEIN"/>
    <property type="match status" value="1"/>
</dbReference>
<name>A0ABX8Z3W9_9NEIS</name>
<dbReference type="RefSeq" id="WP_221005379.1">
    <property type="nucleotide sequence ID" value="NZ_CP081150.1"/>
</dbReference>